<comment type="caution">
    <text evidence="1">The sequence shown here is derived from an EMBL/GenBank/DDBJ whole genome shotgun (WGS) entry which is preliminary data.</text>
</comment>
<dbReference type="AlphaFoldDB" id="A0A176TC11"/>
<keyword evidence="2" id="KW-1185">Reference proteome</keyword>
<evidence type="ECO:0008006" key="3">
    <source>
        <dbReference type="Google" id="ProtNLM"/>
    </source>
</evidence>
<organism evidence="1 2">
    <name type="scientific">Polaribacter atrinae</name>
    <dbReference type="NCBI Taxonomy" id="1333662"/>
    <lineage>
        <taxon>Bacteria</taxon>
        <taxon>Pseudomonadati</taxon>
        <taxon>Bacteroidota</taxon>
        <taxon>Flavobacteriia</taxon>
        <taxon>Flavobacteriales</taxon>
        <taxon>Flavobacteriaceae</taxon>
    </lineage>
</organism>
<proteinExistence type="predicted"/>
<dbReference type="STRING" id="1333662.LPB303_08245"/>
<protein>
    <recommendedName>
        <fullName evidence="3">PsbP C-terminal domain-containing protein</fullName>
    </recommendedName>
</protein>
<dbReference type="EMBL" id="LVWE01000029">
    <property type="protein sequence ID" value="OAD45374.1"/>
    <property type="molecule type" value="Genomic_DNA"/>
</dbReference>
<evidence type="ECO:0000313" key="2">
    <source>
        <dbReference type="Proteomes" id="UP000076923"/>
    </source>
</evidence>
<name>A0A176TC11_9FLAO</name>
<dbReference type="Proteomes" id="UP000076923">
    <property type="component" value="Unassembled WGS sequence"/>
</dbReference>
<sequence length="211" mass="25634">MFSCKSTKQERHPYLQNSNKFYTIITKEQADKSHKYFKLTAPKEWNIYYDAHNWILYSPLGAEKMKRIELSKLKDTSLKKEKARAIYEFNQQNQNKKGNYWSNNLTAHSKNKDSIKVYNYEDAINLYLKNKKLQFKTDFNYKIVREKDKRFGEIIYIKYNIDYTWNNETHIDAIMIGDKRVYYVFFQSEEAYYPFYFNDAIEIIKSLEIKE</sequence>
<accession>A0A176TC11</accession>
<evidence type="ECO:0000313" key="1">
    <source>
        <dbReference type="EMBL" id="OAD45374.1"/>
    </source>
</evidence>
<reference evidence="1 2" key="1">
    <citation type="submission" date="2016-02" db="EMBL/GenBank/DDBJ databases">
        <title>Draft genome sequence of Polaribacter atrinae KACC17473.</title>
        <authorList>
            <person name="Shin S.-K."/>
            <person name="Yi H."/>
        </authorList>
    </citation>
    <scope>NUCLEOTIDE SEQUENCE [LARGE SCALE GENOMIC DNA]</scope>
    <source>
        <strain evidence="1 2">KACC 17473</strain>
    </source>
</reference>
<gene>
    <name evidence="1" type="ORF">LPB303_08245</name>
</gene>